<proteinExistence type="predicted"/>
<gene>
    <name evidence="1" type="ORF">JIN84_13230</name>
</gene>
<dbReference type="RefSeq" id="WP_200351515.1">
    <property type="nucleotide sequence ID" value="NZ_BAABHZ010000006.1"/>
</dbReference>
<protein>
    <submittedName>
        <fullName evidence="1">Uncharacterized protein</fullName>
    </submittedName>
</protein>
<accession>A0A934R473</accession>
<dbReference type="Proteomes" id="UP000600139">
    <property type="component" value="Unassembled WGS sequence"/>
</dbReference>
<organism evidence="1 2">
    <name type="scientific">Luteolibacter yonseiensis</name>
    <dbReference type="NCBI Taxonomy" id="1144680"/>
    <lineage>
        <taxon>Bacteria</taxon>
        <taxon>Pseudomonadati</taxon>
        <taxon>Verrucomicrobiota</taxon>
        <taxon>Verrucomicrobiia</taxon>
        <taxon>Verrucomicrobiales</taxon>
        <taxon>Verrucomicrobiaceae</taxon>
        <taxon>Luteolibacter</taxon>
    </lineage>
</organism>
<dbReference type="AlphaFoldDB" id="A0A934R473"/>
<name>A0A934R473_9BACT</name>
<evidence type="ECO:0000313" key="2">
    <source>
        <dbReference type="Proteomes" id="UP000600139"/>
    </source>
</evidence>
<comment type="caution">
    <text evidence="1">The sequence shown here is derived from an EMBL/GenBank/DDBJ whole genome shotgun (WGS) entry which is preliminary data.</text>
</comment>
<keyword evidence="2" id="KW-1185">Reference proteome</keyword>
<dbReference type="EMBL" id="JAENIK010000011">
    <property type="protein sequence ID" value="MBK1816582.1"/>
    <property type="molecule type" value="Genomic_DNA"/>
</dbReference>
<sequence length="147" mass="16427">MFSASKLTQEQKEALKQWAAEGATMSDLQRRLKDDFDHTLTYMDTRFLILDLGIELIEEPKVVKKEEEEKPAPVPTGTVTTTMDTLTLPGALVSGKVTFSDGETGVWMLDQTGRPGLDPDTPGYRPTPEDIKEFQIQLRDLIQKSGL</sequence>
<reference evidence="1" key="1">
    <citation type="submission" date="2021-01" db="EMBL/GenBank/DDBJ databases">
        <title>Modified the classification status of verrucomicrobia.</title>
        <authorList>
            <person name="Feng X."/>
        </authorList>
    </citation>
    <scope>NUCLEOTIDE SEQUENCE</scope>
    <source>
        <strain evidence="1">JCM 18052</strain>
    </source>
</reference>
<evidence type="ECO:0000313" key="1">
    <source>
        <dbReference type="EMBL" id="MBK1816582.1"/>
    </source>
</evidence>